<feature type="non-terminal residue" evidence="1">
    <location>
        <position position="1"/>
    </location>
</feature>
<protein>
    <submittedName>
        <fullName evidence="1">Uncharacterized protein</fullName>
    </submittedName>
</protein>
<proteinExistence type="predicted"/>
<accession>A0A381P965</accession>
<reference evidence="1" key="1">
    <citation type="submission" date="2018-05" db="EMBL/GenBank/DDBJ databases">
        <authorList>
            <person name="Lanie J.A."/>
            <person name="Ng W.-L."/>
            <person name="Kazmierczak K.M."/>
            <person name="Andrzejewski T.M."/>
            <person name="Davidsen T.M."/>
            <person name="Wayne K.J."/>
            <person name="Tettelin H."/>
            <person name="Glass J.I."/>
            <person name="Rusch D."/>
            <person name="Podicherti R."/>
            <person name="Tsui H.-C.T."/>
            <person name="Winkler M.E."/>
        </authorList>
    </citation>
    <scope>NUCLEOTIDE SEQUENCE</scope>
</reference>
<sequence>VTKSINSQIHPAMGINATRYIHPLFPVSCSLLTATAIPGTRTNNAYAIYNGP</sequence>
<dbReference type="EMBL" id="UINC01000916">
    <property type="protein sequence ID" value="SUZ63460.1"/>
    <property type="molecule type" value="Genomic_DNA"/>
</dbReference>
<evidence type="ECO:0000313" key="1">
    <source>
        <dbReference type="EMBL" id="SUZ63460.1"/>
    </source>
</evidence>
<gene>
    <name evidence="1" type="ORF">METZ01_LOCUS16314</name>
</gene>
<name>A0A381P965_9ZZZZ</name>
<dbReference type="AlphaFoldDB" id="A0A381P965"/>
<organism evidence="1">
    <name type="scientific">marine metagenome</name>
    <dbReference type="NCBI Taxonomy" id="408172"/>
    <lineage>
        <taxon>unclassified sequences</taxon>
        <taxon>metagenomes</taxon>
        <taxon>ecological metagenomes</taxon>
    </lineage>
</organism>